<dbReference type="GO" id="GO:0006633">
    <property type="term" value="P:fatty acid biosynthetic process"/>
    <property type="evidence" value="ECO:0007669"/>
    <property type="project" value="InterPro"/>
</dbReference>
<dbReference type="GO" id="GO:0031177">
    <property type="term" value="F:phosphopantetheine binding"/>
    <property type="evidence" value="ECO:0007669"/>
    <property type="project" value="InterPro"/>
</dbReference>
<dbReference type="Pfam" id="PF00550">
    <property type="entry name" value="PP-binding"/>
    <property type="match status" value="3"/>
</dbReference>
<feature type="region of interest" description="N-terminal hotdog fold" evidence="9">
    <location>
        <begin position="763"/>
        <end position="883"/>
    </location>
</feature>
<dbReference type="CDD" id="cd00833">
    <property type="entry name" value="PKS"/>
    <property type="match status" value="3"/>
</dbReference>
<dbReference type="Pfam" id="PF22621">
    <property type="entry name" value="CurL-like_PKS_C"/>
    <property type="match status" value="1"/>
</dbReference>
<dbReference type="UniPathway" id="UPA01003"/>
<dbReference type="SUPFAM" id="SSF53901">
    <property type="entry name" value="Thiolase-like"/>
    <property type="match status" value="3"/>
</dbReference>
<dbReference type="SMART" id="SM00822">
    <property type="entry name" value="PKS_KR"/>
    <property type="match status" value="2"/>
</dbReference>
<evidence type="ECO:0000256" key="3">
    <source>
        <dbReference type="ARBA" id="ARBA00004789"/>
    </source>
</evidence>
<dbReference type="EC" id="2.3.1.111" evidence="14"/>
<dbReference type="GO" id="GO:0047879">
    <property type="term" value="F:erythronolide synthase activity"/>
    <property type="evidence" value="ECO:0007669"/>
    <property type="project" value="UniProtKB-EC"/>
</dbReference>
<reference evidence="15" key="2">
    <citation type="submission" date="2015-02" db="EMBL/GenBank/DDBJ databases">
        <title>Complete Genome Sequence of Pelosinus fermentans JBW45.</title>
        <authorList>
            <person name="De Leon K.B."/>
            <person name="Utturkar S.M."/>
            <person name="Camilleri L.B."/>
            <person name="Arkin A.P."/>
            <person name="Fields M.W."/>
            <person name="Brown S.D."/>
            <person name="Wall J.D."/>
        </authorList>
    </citation>
    <scope>NUCLEOTIDE SEQUENCE [LARGE SCALE GENOMIC DNA]</scope>
    <source>
        <strain evidence="15">JBW45</strain>
    </source>
</reference>
<evidence type="ECO:0000256" key="1">
    <source>
        <dbReference type="ARBA" id="ARBA00003299"/>
    </source>
</evidence>
<keyword evidence="14" id="KW-0012">Acyltransferase</keyword>
<dbReference type="InterPro" id="IPR020841">
    <property type="entry name" value="PKS_Beta-ketoAc_synthase_dom"/>
</dbReference>
<feature type="domain" description="Carrier" evidence="11">
    <location>
        <begin position="1499"/>
        <end position="1575"/>
    </location>
</feature>
<dbReference type="PROSITE" id="PS00606">
    <property type="entry name" value="KS3_1"/>
    <property type="match status" value="1"/>
</dbReference>
<dbReference type="Pfam" id="PF21394">
    <property type="entry name" value="Beta-ketacyl_N"/>
    <property type="match status" value="2"/>
</dbReference>
<dbReference type="SMART" id="SM01294">
    <property type="entry name" value="PKS_PP_betabranch"/>
    <property type="match status" value="1"/>
</dbReference>
<dbReference type="PROSITE" id="PS00012">
    <property type="entry name" value="PHOSPHOPANTETHEINE"/>
    <property type="match status" value="3"/>
</dbReference>
<dbReference type="InterPro" id="IPR020807">
    <property type="entry name" value="PKS_DH"/>
</dbReference>
<feature type="active site" description="Proton acceptor; for dehydratase activity" evidence="9">
    <location>
        <position position="792"/>
    </location>
</feature>
<dbReference type="Pfam" id="PF08659">
    <property type="entry name" value="KR"/>
    <property type="match status" value="2"/>
</dbReference>
<evidence type="ECO:0000256" key="2">
    <source>
        <dbReference type="ARBA" id="ARBA00004496"/>
    </source>
</evidence>
<dbReference type="InterPro" id="IPR049900">
    <property type="entry name" value="PKS_mFAS_DH"/>
</dbReference>
<accession>A0A0C5QBV3</accession>
<dbReference type="PANTHER" id="PTHR43775">
    <property type="entry name" value="FATTY ACID SYNTHASE"/>
    <property type="match status" value="1"/>
</dbReference>
<feature type="domain" description="PKS/mFAS DH" evidence="13">
    <location>
        <begin position="763"/>
        <end position="1044"/>
    </location>
</feature>
<evidence type="ECO:0000256" key="6">
    <source>
        <dbReference type="ARBA" id="ARBA00022553"/>
    </source>
</evidence>
<comment type="function">
    <text evidence="1">Involved in some intermediate steps for the synthesis of the antibiotic polyketide bacillaene which is involved in secondary metabolism.</text>
</comment>
<dbReference type="InterPro" id="IPR042104">
    <property type="entry name" value="PKS_dehydratase_sf"/>
</dbReference>
<dbReference type="Pfam" id="PF21089">
    <property type="entry name" value="PKS_DH_N"/>
    <property type="match status" value="2"/>
</dbReference>
<dbReference type="InterPro" id="IPR020806">
    <property type="entry name" value="PKS_PP-bd"/>
</dbReference>
<dbReference type="InterPro" id="IPR049551">
    <property type="entry name" value="PKS_DH_C"/>
</dbReference>
<keyword evidence="8" id="KW-0677">Repeat</keyword>
<dbReference type="KEGG" id="pft:JBW_04112"/>
<dbReference type="Proteomes" id="UP000005361">
    <property type="component" value="Chromosome"/>
</dbReference>
<feature type="domain" description="Ketosynthase family 3 (KS3)" evidence="12">
    <location>
        <begin position="154"/>
        <end position="578"/>
    </location>
</feature>
<dbReference type="HOGENOM" id="CLU_000022_58_6_9"/>
<keyword evidence="5" id="KW-0963">Cytoplasm</keyword>
<dbReference type="SUPFAM" id="SSF51735">
    <property type="entry name" value="NAD(P)-binding Rossmann-fold domains"/>
    <property type="match status" value="2"/>
</dbReference>
<dbReference type="Pfam" id="PF02801">
    <property type="entry name" value="Ketoacyl-synt_C"/>
    <property type="match status" value="3"/>
</dbReference>
<dbReference type="InterPro" id="IPR016039">
    <property type="entry name" value="Thiolase-like"/>
</dbReference>
<dbReference type="SMART" id="SM00823">
    <property type="entry name" value="PKS_PP"/>
    <property type="match status" value="3"/>
</dbReference>
<dbReference type="Pfam" id="PF14765">
    <property type="entry name" value="PS-DH"/>
    <property type="match status" value="2"/>
</dbReference>
<evidence type="ECO:0000256" key="5">
    <source>
        <dbReference type="ARBA" id="ARBA00022490"/>
    </source>
</evidence>
<dbReference type="InterPro" id="IPR054514">
    <property type="entry name" value="RhiE-like_linker"/>
</dbReference>
<evidence type="ECO:0000259" key="11">
    <source>
        <dbReference type="PROSITE" id="PS50075"/>
    </source>
</evidence>
<dbReference type="Gene3D" id="1.10.1200.10">
    <property type="entry name" value="ACP-like"/>
    <property type="match status" value="3"/>
</dbReference>
<feature type="active site" description="Proton donor; for dehydratase activity" evidence="9">
    <location>
        <position position="958"/>
    </location>
</feature>
<evidence type="ECO:0000256" key="8">
    <source>
        <dbReference type="ARBA" id="ARBA00022737"/>
    </source>
</evidence>
<dbReference type="PANTHER" id="PTHR43775:SF37">
    <property type="entry name" value="SI:DKEY-61P9.11"/>
    <property type="match status" value="1"/>
</dbReference>
<dbReference type="InterPro" id="IPR036291">
    <property type="entry name" value="NAD(P)-bd_dom_sf"/>
</dbReference>
<sequence length="3724" mass="417301">MDINVDNIKMGIKEILMDLLKCSNDFLDAEKSFLEIGINSIQSVELVESINQKLGLKLGIDAVFDYTNINELAGYIFDQFRIGHCDKRISMVGDTEEGFRENNLNCMENAECLLEDFPTMDKLRVIEPEQYQVSHDPKAVPEKKESSISVGERGSDIAIIGISGRFAGAENVEEFWNHLQAGDNCIEEINRKGWDESKYYSPDPGQVDRAVSKWGGLLNNIEEFDALFFNISPLEAERMDPQQRLFLQEAYRVFEDAGYSAEELSGRKVGVFVGGRTSDYKEKTLLTQERNSQTFLGNDMSILAARISYFLNLKGPNIAIDTACSSSLVAIHLACESIHSGRSEMALAGGVFVLSSPEFYVMASKTEMLSPDGQCKTFDNRANGIALGEGVGVLLMKKLEQAVADGDYIYGVIKGSSINQDGRTKGITAPSMLSQKALLYDAYKNAAIHPETVSFIETHGTGTKLGDPIEVKALTEAFQMFTNKSQFCAIGSHKPNFGHAIISAGIAGVLKVLMAMKYRKLPPQINITEVNEHIDLNKSPFFINRELREWKSRDGGPLRAGVSAFGFSGTNCHAIIEEAPIRKRTSGNAKPCYLFPLSAKTKDALERKIADMIHWFEEKVQNERADEISYTLLAGRSHFSARCIFIAEDLYELQQQLIAVAKSGLAEFSFREEVKGLKDYGEQLMAELREDRSINAETYKEKLSVLSELYISGYTLNWANLFDRSRRVPLPTYPFAREHYWIPDVTSTDHSRVEGAGAFMPIHPLVQRNTSDLSEQRFSSTFTGQEFFLKDHVVKGKKVLPGAAYIEMARAAVEEAAGGGNEEKTRVRLTNMVWMRPILVDTQAAKIHIGLYPEPTGEITYEIYDEAEVYSKGNAVLISGTEAPDLDIEAWKTRCNRSLFSSGQCYETFKEMGMEYGPGHRGIDTVYLGENQVLAKLSLPSTVSHTRDQYIVHPSLLDSALQASSYLLMEQGEGTKTMLPFALQEVEVIDHCTPAMWALIRYHTGSANKDKIKKIDIDLCNETGKICIKIKGFSTRVLEEKAGAFETAAKKSVLLFHPCWKEKASTPSIPPLYEQRLVILCEPDQKIQESIEGSQPEIQHLVLQCQVKGIEERFQAYAIQIFEQIQIMMKNKRKENILIQIVVVKKNEGQLFSGLSGLLKTAQLENPKLRGQIIEVDREEETGEVVKKVEKNSYSLDFQIRYQNGKRYVMEWKEIEDSQEKSSIPWKDQGVYLITGGIGGLGRIFTREIISKAKDTTIILTGRSPLNEEKRGTLKELEAKGGKIEYKQVDVTDKKGIAHLIQSITKEYGNLHGIIHGAGIIQDNFIFKKSKEEMQKVISPKVSGLVNLDEASKGLPLDFFIFFSSIAGSLGNAGQSDYSVANAFMDSYANYRNELVGLKERYGRTLSVNWPLWKEGGMHVDEEVAKRMLQKMGMLPLETAAGIQALYRGLSSGVEQVMVLEGERQHLHFENIGQPVKVSIEGSNFLEKSEEIAGISSNVLREKTIRYIKMILSSVLKLSMYQMEENTPFEKYGIDSILVLQLTDRLEKDFGSLPKTLFFEYQTIQELSEYFLETYYSQLVKIIGYGENTATSKDLEEVEPIFESKPGEIRQRHSRFISVHSNSQKEKSIGTLDIAVIGVAGRYPGAKNLHDFWEILRNGKDCITEIPGDRWDHSLYYTNDKTKSGKTYSKWGGFLEGVDQFDPLFFNISPREAEFIDPQERLFLECVFETLEDAGYTRNTLTTDFGGNVGVYAGVMYEEYPLYGAQETIQGRPVALWGSPSSIANRVSYFCNFNGPSMAVDTMCSSSLTAIHLACQSLQRGECKLAIAGGVNVSIHPNKYLFLAQGNFISSKGRCESFGEGGDGYVPGEGVGTVLLKPLAKAIADGDQIYGVIKATAINHGGKTNGYTVPNPHAQAGVIGKAIEDAGISPRAISYLEAHGTGTFLGDPIEIAGLTTVFRKNTKDKQFCAIGSVKSNIGHCESAAGISGITKVLLQLKYHQLVPSLHSKRLNSNIDFKNTPFVVQQTLEDWKRPIVEINGEKIEYPRIAGVSSFGAGGSNAHVVIEEYAAKELVPRHTTSYSFPMIIVLSAKNEERLKEQVQQLLNAIEKEPFSDDNLADIAYTLQVGREAMEERLAVIAGSIHELERKLKDFLKGRADIAELYRGQGKRNKEVVSIFATDEDTAVMLDTWIKKEKYDKVLELWVKGVSLDWNRFYRDFKPHRISLPTYPFARSRYWIPDVTSTDHSRVEGAGAFIPIHPLVQRNTSDLSEQRFSSTFTGQEFFLKDHVVKGKKVLPGAAYIEMARAAVEEAAGGGNEEKTRVRLTNMVWMRPILVDTQAAKIHIGLYPEPTGEITYEIYDEAEVYSKGNAVLISGTEAPDLDIEAWKTRCNRSLFSSGQCYETFKEMGMEYGPGHRGIDTVYLGENQVLAKLSLPSTVSHTRDQYIVHPSLLDSALQASSYLLMEQGEGTKTMLPFALQEVEVIDHCTPAMWALIRYHTGSANKDKIKKIDIDLCNETGKICIKIKGFSTRVLEEKAGAFETAAKKSVLLFHPCWKEKASTPSIPPLYEQRLVILCEPDQKIQESIEGSQPEIQHLVLQCQVKGIEERFQAYAIQIFEQIQIMMKNKRKENILIQIVVVKKNEGQLFSGLSGLLKTAQLENPKLRGQIIEVDREEETGEVVKKVEKNSYSLDFQIRYQNGKRYVMEWKEIEDPQENSSIPWKDQGVYLITGGIGGLGRIFTREIISKAKDTTIILTGRSPLNEEKRGTLKELEAKGGKIEYKQVDVTDKKGIAHLIQSITKEYGNLHGIIHGAGIIQDNFIFKKSKEEMQKVISPKVSGLVNLDEASKGLPLDFFIFFSSIAGSLGNAGQSDYSVANAFMDSYANYRNELVGLKERYGRTLSVNWPLWKEGGMHVDEEVAKRMLQKMGILPLETAAGIQALYRGLASGAEQVMVLEGECQHLREFFTGFSPTKEATPSVTQEYKIGFTIEEDLFQEKISDYFRKIIASTIKVPMKEIDAEDPMDEYGIDSIIAMQITSNLEEIFGSLPKTLFFEYQNIKELTAYFFEFHSKQLLDLLGIREEETTVLREFEPIIESVKSHEGSNCSRPRFIASREESRGKEEKNNGDIAIIGVSGRYPGAKNIGELWTNLQAGRDCITEVPKERWDYHTYYDEDKNKSGKTYCKWGGFLENSDRFDSLFFAISPEEAKFMNPQDRLFMEIVWNLFESAGYTRESLKHQYQTRVGVYVGSMYQDYDSKSSSINELSTFMCSSIANRISQYFNLQGPSVVIDSMSSSSAIAIHMACESLIRGECRLAIAGGVNLLYLQKYLRLSKIKMIGSHIHSRSFGDGDGYLPAEGVGAVLLKSLTQAIKDGDRILAVIKSSVTNHGGHTNGAATPNINAQIQLIEDNFKKTGMDPRTISYVEAAANGFPVGDLIEISALDKAFHKFTNDQQFCAIGSIKANIGHAEAASGVSQLTKVILQLQHQQLVPAIGTETLNPNIHFEKTPFYIQRKLTEWKRPMVWIDGEEREVPRRATVSSFGAGGSNVHLIVEEYIPSQNETIHVRSQISPQVVVLSAKNQERLLVACQQMLAFIECREELFLQDIAYTLQVGREAMESRVAMVVNNREELIQGLKEYLKHPKERACVPIFAGNLEEEHEMKNLFSGNTGEKFSQVLLAEKNLKKIAMYWSQGGKIPWDSFHEQNEVRKIFLPSYPFEECHVVSI</sequence>
<dbReference type="InterPro" id="IPR013968">
    <property type="entry name" value="PKS_KR"/>
</dbReference>
<dbReference type="Gene3D" id="1.10.1240.100">
    <property type="match status" value="3"/>
</dbReference>
<dbReference type="OrthoDB" id="2460252at2"/>
<dbReference type="GO" id="GO:0005886">
    <property type="term" value="C:plasma membrane"/>
    <property type="evidence" value="ECO:0007669"/>
    <property type="project" value="TreeGrafter"/>
</dbReference>
<dbReference type="SMART" id="SM00825">
    <property type="entry name" value="PKS_KS"/>
    <property type="match status" value="3"/>
</dbReference>
<dbReference type="PROSITE" id="PS50075">
    <property type="entry name" value="CARRIER"/>
    <property type="match status" value="3"/>
</dbReference>
<keyword evidence="4" id="KW-0596">Phosphopantetheine</keyword>
<dbReference type="Gene3D" id="3.40.47.10">
    <property type="match status" value="3"/>
</dbReference>
<evidence type="ECO:0000256" key="7">
    <source>
        <dbReference type="ARBA" id="ARBA00022679"/>
    </source>
</evidence>
<feature type="domain" description="Ketosynthase family 3 (KS3)" evidence="12">
    <location>
        <begin position="1631"/>
        <end position="2066"/>
    </location>
</feature>
<dbReference type="Pfam" id="PF00109">
    <property type="entry name" value="ketoacyl-synt"/>
    <property type="match status" value="3"/>
</dbReference>
<dbReference type="PROSITE" id="PS52019">
    <property type="entry name" value="PKS_MFAS_DH"/>
    <property type="match status" value="2"/>
</dbReference>
<feature type="domain" description="PKS/mFAS DH" evidence="13">
    <location>
        <begin position="2258"/>
        <end position="2539"/>
    </location>
</feature>
<dbReference type="Gene3D" id="3.10.129.110">
    <property type="entry name" value="Polyketide synthase dehydratase"/>
    <property type="match status" value="2"/>
</dbReference>
<evidence type="ECO:0000259" key="13">
    <source>
        <dbReference type="PROSITE" id="PS52019"/>
    </source>
</evidence>
<keyword evidence="7 14" id="KW-0808">Transferase</keyword>
<comment type="subcellular location">
    <subcellularLocation>
        <location evidence="2">Cytoplasm</location>
    </subcellularLocation>
</comment>
<protein>
    <submittedName>
        <fullName evidence="14">Mycocerosate synthase, 6-deoxyerythronolide-B synthase</fullName>
        <ecNumber evidence="14">2.3.1.111</ecNumber>
        <ecNumber evidence="14">2.3.1.94</ecNumber>
    </submittedName>
</protein>
<dbReference type="Gene3D" id="3.40.50.720">
    <property type="entry name" value="NAD(P)-binding Rossmann-like Domain"/>
    <property type="match status" value="2"/>
</dbReference>
<dbReference type="GO" id="GO:0005737">
    <property type="term" value="C:cytoplasm"/>
    <property type="evidence" value="ECO:0007669"/>
    <property type="project" value="UniProtKB-SubCell"/>
</dbReference>
<dbReference type="RefSeq" id="WP_052697341.1">
    <property type="nucleotide sequence ID" value="NZ_CP010978.1"/>
</dbReference>
<proteinExistence type="predicted"/>
<dbReference type="InterPro" id="IPR009081">
    <property type="entry name" value="PP-bd_ACP"/>
</dbReference>
<feature type="domain" description="Ketosynthase family 3 (KS3)" evidence="12">
    <location>
        <begin position="3125"/>
        <end position="3553"/>
    </location>
</feature>
<keyword evidence="6" id="KW-0597">Phosphoprotein</keyword>
<evidence type="ECO:0000313" key="15">
    <source>
        <dbReference type="Proteomes" id="UP000005361"/>
    </source>
</evidence>
<dbReference type="CDD" id="cd08953">
    <property type="entry name" value="KR_2_SDR_x"/>
    <property type="match status" value="2"/>
</dbReference>
<feature type="active site" description="Proton acceptor; for dehydratase activity" evidence="9">
    <location>
        <position position="2287"/>
    </location>
</feature>
<evidence type="ECO:0000256" key="10">
    <source>
        <dbReference type="SAM" id="Coils"/>
    </source>
</evidence>
<dbReference type="InterPro" id="IPR049552">
    <property type="entry name" value="PKS_DH_N"/>
</dbReference>
<dbReference type="GO" id="GO:0004312">
    <property type="term" value="F:fatty acid synthase activity"/>
    <property type="evidence" value="ECO:0007669"/>
    <property type="project" value="TreeGrafter"/>
</dbReference>
<feature type="coiled-coil region" evidence="10">
    <location>
        <begin position="2090"/>
        <end position="2148"/>
    </location>
</feature>
<dbReference type="InterPro" id="IPR050091">
    <property type="entry name" value="PKS_NRPS_Biosynth_Enz"/>
</dbReference>
<feature type="region of interest" description="N-terminal hotdog fold" evidence="9">
    <location>
        <begin position="2258"/>
        <end position="2378"/>
    </location>
</feature>
<feature type="domain" description="Carrier" evidence="11">
    <location>
        <begin position="6"/>
        <end position="80"/>
    </location>
</feature>
<evidence type="ECO:0000256" key="9">
    <source>
        <dbReference type="PROSITE-ProRule" id="PRU01363"/>
    </source>
</evidence>
<dbReference type="SMART" id="SM00826">
    <property type="entry name" value="PKS_DH"/>
    <property type="match status" value="2"/>
</dbReference>
<dbReference type="InterPro" id="IPR014030">
    <property type="entry name" value="Ketoacyl_synth_N"/>
</dbReference>
<feature type="active site" description="Proton donor; for dehydratase activity" evidence="9">
    <location>
        <position position="2453"/>
    </location>
</feature>
<dbReference type="GO" id="GO:0004315">
    <property type="term" value="F:3-oxoacyl-[acyl-carrier-protein] synthase activity"/>
    <property type="evidence" value="ECO:0007669"/>
    <property type="project" value="InterPro"/>
</dbReference>
<comment type="pathway">
    <text evidence="3">Antibiotic biosynthesis; bacillaene biosynthesis.</text>
</comment>
<keyword evidence="10" id="KW-0175">Coiled coil</keyword>
<dbReference type="PROSITE" id="PS52004">
    <property type="entry name" value="KS3_2"/>
    <property type="match status" value="3"/>
</dbReference>
<dbReference type="InterPro" id="IPR014031">
    <property type="entry name" value="Ketoacyl_synth_C"/>
</dbReference>
<gene>
    <name evidence="14" type="ORF">JBW_04112</name>
</gene>
<evidence type="ECO:0000256" key="4">
    <source>
        <dbReference type="ARBA" id="ARBA00022450"/>
    </source>
</evidence>
<dbReference type="GO" id="GO:0071770">
    <property type="term" value="P:DIM/DIP cell wall layer assembly"/>
    <property type="evidence" value="ECO:0007669"/>
    <property type="project" value="TreeGrafter"/>
</dbReference>
<dbReference type="InterPro" id="IPR049490">
    <property type="entry name" value="C883_1060-like_KR_N"/>
</dbReference>
<feature type="region of interest" description="C-terminal hotdog fold" evidence="9">
    <location>
        <begin position="2391"/>
        <end position="2539"/>
    </location>
</feature>
<dbReference type="SUPFAM" id="SSF47336">
    <property type="entry name" value="ACP-like"/>
    <property type="match status" value="3"/>
</dbReference>
<dbReference type="InterPro" id="IPR018201">
    <property type="entry name" value="Ketoacyl_synth_AS"/>
</dbReference>
<reference evidence="14 15" key="1">
    <citation type="journal article" date="2015" name="Genome Announc.">
        <title>Complete Genome Sequence of Pelosinus fermentans JBW45, a Member of a Remarkably Competitive Group of Negativicutes in the Firmicutes Phylum.</title>
        <authorList>
            <person name="De Leon K.B."/>
            <person name="Utturkar S.M."/>
            <person name="Camilleri L.B."/>
            <person name="Elias D.A."/>
            <person name="Arkin A.P."/>
            <person name="Fields M.W."/>
            <person name="Brown S.D."/>
            <person name="Wall J.D."/>
        </authorList>
    </citation>
    <scope>NUCLEOTIDE SEQUENCE [LARGE SCALE GENOMIC DNA]</scope>
    <source>
        <strain evidence="14 15">JBW45</strain>
    </source>
</reference>
<organism evidence="14 15">
    <name type="scientific">Pelosinus fermentans JBW45</name>
    <dbReference type="NCBI Taxonomy" id="1192197"/>
    <lineage>
        <taxon>Bacteria</taxon>
        <taxon>Bacillati</taxon>
        <taxon>Bacillota</taxon>
        <taxon>Negativicutes</taxon>
        <taxon>Selenomonadales</taxon>
        <taxon>Sporomusaceae</taxon>
        <taxon>Pelosinus</taxon>
    </lineage>
</organism>
<dbReference type="InterPro" id="IPR057326">
    <property type="entry name" value="KR_dom"/>
</dbReference>
<dbReference type="Pfam" id="PF22336">
    <property type="entry name" value="RhiE-like_linker"/>
    <property type="match status" value="2"/>
</dbReference>
<dbReference type="EMBL" id="CP010978">
    <property type="protein sequence ID" value="AJQ29445.1"/>
    <property type="molecule type" value="Genomic_DNA"/>
</dbReference>
<dbReference type="EC" id="2.3.1.94" evidence="14"/>
<evidence type="ECO:0000259" key="12">
    <source>
        <dbReference type="PROSITE" id="PS52004"/>
    </source>
</evidence>
<dbReference type="InterPro" id="IPR006162">
    <property type="entry name" value="Ppantetheine_attach_site"/>
</dbReference>
<feature type="domain" description="Carrier" evidence="11">
    <location>
        <begin position="2996"/>
        <end position="3069"/>
    </location>
</feature>
<feature type="region of interest" description="C-terminal hotdog fold" evidence="9">
    <location>
        <begin position="896"/>
        <end position="1044"/>
    </location>
</feature>
<dbReference type="InterPro" id="IPR036736">
    <property type="entry name" value="ACP-like_sf"/>
</dbReference>
<evidence type="ECO:0000313" key="14">
    <source>
        <dbReference type="EMBL" id="AJQ29445.1"/>
    </source>
</evidence>
<dbReference type="FunFam" id="3.40.47.10:FF:000019">
    <property type="entry name" value="Polyketide synthase type I"/>
    <property type="match status" value="2"/>
</dbReference>
<name>A0A0C5QBV3_9FIRM</name>
<dbReference type="STRING" id="1192197.JBW_04112"/>
<dbReference type="GO" id="GO:0050111">
    <property type="term" value="F:mycocerosate synthase activity"/>
    <property type="evidence" value="ECO:0007669"/>
    <property type="project" value="UniProtKB-EC"/>
</dbReference>